<feature type="compositionally biased region" description="Basic and acidic residues" evidence="1">
    <location>
        <begin position="14"/>
        <end position="23"/>
    </location>
</feature>
<reference evidence="2 3" key="1">
    <citation type="submission" date="2018-12" db="EMBL/GenBank/DDBJ databases">
        <authorList>
            <person name="Sun L."/>
            <person name="Chen Z."/>
        </authorList>
    </citation>
    <scope>NUCLEOTIDE SEQUENCE [LARGE SCALE GENOMIC DNA]</scope>
    <source>
        <strain evidence="2 3">3-5-3</strain>
    </source>
</reference>
<evidence type="ECO:0000313" key="3">
    <source>
        <dbReference type="Proteomes" id="UP000272464"/>
    </source>
</evidence>
<organism evidence="2 3">
    <name type="scientific">Paenibacillus zeisoli</name>
    <dbReference type="NCBI Taxonomy" id="2496267"/>
    <lineage>
        <taxon>Bacteria</taxon>
        <taxon>Bacillati</taxon>
        <taxon>Bacillota</taxon>
        <taxon>Bacilli</taxon>
        <taxon>Bacillales</taxon>
        <taxon>Paenibacillaceae</taxon>
        <taxon>Paenibacillus</taxon>
    </lineage>
</organism>
<comment type="caution">
    <text evidence="2">The sequence shown here is derived from an EMBL/GenBank/DDBJ whole genome shotgun (WGS) entry which is preliminary data.</text>
</comment>
<dbReference type="OrthoDB" id="2661027at2"/>
<proteinExistence type="predicted"/>
<evidence type="ECO:0000256" key="1">
    <source>
        <dbReference type="SAM" id="MobiDB-lite"/>
    </source>
</evidence>
<protein>
    <submittedName>
        <fullName evidence="2">Uncharacterized protein</fullName>
    </submittedName>
</protein>
<dbReference type="RefSeq" id="WP_127200404.1">
    <property type="nucleotide sequence ID" value="NZ_RZNX01000009.1"/>
</dbReference>
<dbReference type="Proteomes" id="UP000272464">
    <property type="component" value="Unassembled WGS sequence"/>
</dbReference>
<feature type="region of interest" description="Disordered" evidence="1">
    <location>
        <begin position="1"/>
        <end position="63"/>
    </location>
</feature>
<sequence>MSEHNETHEEDDLVTQRDIDKESGMFVKDSYPDSVDLPDALANERPDGTRPSSGGSHGNTQDK</sequence>
<dbReference type="EMBL" id="RZNX01000009">
    <property type="protein sequence ID" value="RUT28650.1"/>
    <property type="molecule type" value="Genomic_DNA"/>
</dbReference>
<accession>A0A433X3K9</accession>
<dbReference type="AlphaFoldDB" id="A0A433X3K9"/>
<evidence type="ECO:0000313" key="2">
    <source>
        <dbReference type="EMBL" id="RUT28650.1"/>
    </source>
</evidence>
<name>A0A433X3K9_9BACL</name>
<keyword evidence="3" id="KW-1185">Reference proteome</keyword>
<gene>
    <name evidence="2" type="ORF">EJP77_16755</name>
</gene>